<feature type="coiled-coil region" evidence="1">
    <location>
        <begin position="4"/>
        <end position="45"/>
    </location>
</feature>
<dbReference type="EMBL" id="MT143177">
    <property type="protein sequence ID" value="QJA93786.1"/>
    <property type="molecule type" value="Genomic_DNA"/>
</dbReference>
<evidence type="ECO:0000313" key="2">
    <source>
        <dbReference type="EMBL" id="QJA93786.1"/>
    </source>
</evidence>
<sequence>MSELQTLRQKIDNLKGRRDQIASDLNKVTDRIEILQEEVLASEDAQRRIQLVAKQTQDQLRYYIETPVTAALSGVFDNPYEFELRFETRRGQTEGDLIFKRNGIEHKNLTFAGGIGAVDVAAYGLQVSGLSMQKSLRQFLLLDEPLRNLKSKSKIYEKRGSLMIAETAHGLGIQHLIVSHIPEQQEGADRIFRVSIDEKGVTNIE</sequence>
<dbReference type="Gene3D" id="3.40.50.300">
    <property type="entry name" value="P-loop containing nucleotide triphosphate hydrolases"/>
    <property type="match status" value="1"/>
</dbReference>
<keyword evidence="1" id="KW-0175">Coiled coil</keyword>
<organism evidence="2">
    <name type="scientific">viral metagenome</name>
    <dbReference type="NCBI Taxonomy" id="1070528"/>
    <lineage>
        <taxon>unclassified sequences</taxon>
        <taxon>metagenomes</taxon>
        <taxon>organismal metagenomes</taxon>
    </lineage>
</organism>
<evidence type="ECO:0000256" key="1">
    <source>
        <dbReference type="SAM" id="Coils"/>
    </source>
</evidence>
<reference evidence="2" key="1">
    <citation type="submission" date="2020-03" db="EMBL/GenBank/DDBJ databases">
        <title>The deep terrestrial virosphere.</title>
        <authorList>
            <person name="Holmfeldt K."/>
            <person name="Nilsson E."/>
            <person name="Simone D."/>
            <person name="Lopez-Fernandez M."/>
            <person name="Wu X."/>
            <person name="de Brujin I."/>
            <person name="Lundin D."/>
            <person name="Andersson A."/>
            <person name="Bertilsson S."/>
            <person name="Dopson M."/>
        </authorList>
    </citation>
    <scope>NUCLEOTIDE SEQUENCE</scope>
    <source>
        <strain evidence="2">MM415B04118</strain>
    </source>
</reference>
<dbReference type="InterPro" id="IPR027417">
    <property type="entry name" value="P-loop_NTPase"/>
</dbReference>
<proteinExistence type="predicted"/>
<accession>A0A6M3LF64</accession>
<dbReference type="AlphaFoldDB" id="A0A6M3LF64"/>
<name>A0A6M3LF64_9ZZZZ</name>
<protein>
    <submittedName>
        <fullName evidence="2">Uncharacterized protein</fullName>
    </submittedName>
</protein>
<gene>
    <name evidence="2" type="ORF">MM415B04118_0006</name>
</gene>